<feature type="signal peptide" evidence="7">
    <location>
        <begin position="1"/>
        <end position="27"/>
    </location>
</feature>
<evidence type="ECO:0000313" key="10">
    <source>
        <dbReference type="Proteomes" id="UP001371218"/>
    </source>
</evidence>
<dbReference type="Proteomes" id="UP001371218">
    <property type="component" value="Unassembled WGS sequence"/>
</dbReference>
<organism evidence="9 10">
    <name type="scientific">Ideonella lacteola</name>
    <dbReference type="NCBI Taxonomy" id="2984193"/>
    <lineage>
        <taxon>Bacteria</taxon>
        <taxon>Pseudomonadati</taxon>
        <taxon>Pseudomonadota</taxon>
        <taxon>Betaproteobacteria</taxon>
        <taxon>Burkholderiales</taxon>
        <taxon>Sphaerotilaceae</taxon>
        <taxon>Ideonella</taxon>
    </lineage>
</organism>
<dbReference type="Pfam" id="PF00082">
    <property type="entry name" value="Peptidase_S8"/>
    <property type="match status" value="1"/>
</dbReference>
<feature type="region of interest" description="Disordered" evidence="6">
    <location>
        <begin position="222"/>
        <end position="252"/>
    </location>
</feature>
<protein>
    <submittedName>
        <fullName evidence="9">S8 family serine peptidase</fullName>
    </submittedName>
</protein>
<dbReference type="PROSITE" id="PS51892">
    <property type="entry name" value="SUBTILASE"/>
    <property type="match status" value="1"/>
</dbReference>
<dbReference type="InterPro" id="IPR000209">
    <property type="entry name" value="Peptidase_S8/S53_dom"/>
</dbReference>
<keyword evidence="7" id="KW-0732">Signal</keyword>
<dbReference type="CDD" id="cd07481">
    <property type="entry name" value="Peptidases_S8_BacillopeptidaseF-like"/>
    <property type="match status" value="1"/>
</dbReference>
<comment type="caution">
    <text evidence="9">The sequence shown here is derived from an EMBL/GenBank/DDBJ whole genome shotgun (WGS) entry which is preliminary data.</text>
</comment>
<feature type="active site" description="Charge relay system" evidence="5">
    <location>
        <position position="237"/>
    </location>
</feature>
<evidence type="ECO:0000313" key="9">
    <source>
        <dbReference type="EMBL" id="MEK8032583.1"/>
    </source>
</evidence>
<reference evidence="9 10" key="1">
    <citation type="submission" date="2024-04" db="EMBL/GenBank/DDBJ databases">
        <title>Novel species of the genus Ideonella isolated from streams.</title>
        <authorList>
            <person name="Lu H."/>
        </authorList>
    </citation>
    <scope>NUCLEOTIDE SEQUENCE [LARGE SCALE GENOMIC DNA]</scope>
    <source>
        <strain evidence="9 10">DXS29W</strain>
    </source>
</reference>
<accession>A0ABU9BT11</accession>
<evidence type="ECO:0000256" key="6">
    <source>
        <dbReference type="SAM" id="MobiDB-lite"/>
    </source>
</evidence>
<gene>
    <name evidence="9" type="ORF">AACH06_17320</name>
</gene>
<dbReference type="InterPro" id="IPR023828">
    <property type="entry name" value="Peptidase_S8_Ser-AS"/>
</dbReference>
<evidence type="ECO:0000256" key="7">
    <source>
        <dbReference type="SAM" id="SignalP"/>
    </source>
</evidence>
<dbReference type="PANTHER" id="PTHR43806">
    <property type="entry name" value="PEPTIDASE S8"/>
    <property type="match status" value="1"/>
</dbReference>
<dbReference type="PRINTS" id="PR00723">
    <property type="entry name" value="SUBTILISIN"/>
</dbReference>
<feature type="active site" description="Charge relay system" evidence="5">
    <location>
        <position position="185"/>
    </location>
</feature>
<dbReference type="InterPro" id="IPR050131">
    <property type="entry name" value="Peptidase_S8_subtilisin-like"/>
</dbReference>
<dbReference type="SUPFAM" id="SSF52743">
    <property type="entry name" value="Subtilisin-like"/>
    <property type="match status" value="1"/>
</dbReference>
<dbReference type="EMBL" id="JBBUTG010000011">
    <property type="protein sequence ID" value="MEK8032583.1"/>
    <property type="molecule type" value="Genomic_DNA"/>
</dbReference>
<dbReference type="PROSITE" id="PS00138">
    <property type="entry name" value="SUBTILASE_SER"/>
    <property type="match status" value="1"/>
</dbReference>
<dbReference type="InterPro" id="IPR015500">
    <property type="entry name" value="Peptidase_S8_subtilisin-rel"/>
</dbReference>
<evidence type="ECO:0000256" key="5">
    <source>
        <dbReference type="PROSITE-ProRule" id="PRU01240"/>
    </source>
</evidence>
<dbReference type="InterPro" id="IPR033857">
    <property type="entry name" value="Bacillopeptidase_F"/>
</dbReference>
<evidence type="ECO:0000256" key="1">
    <source>
        <dbReference type="ARBA" id="ARBA00011073"/>
    </source>
</evidence>
<comment type="similarity">
    <text evidence="1 5">Belongs to the peptidase S8 family.</text>
</comment>
<keyword evidence="3 5" id="KW-0378">Hydrolase</keyword>
<sequence>MAMSPSNGKFHLLALAALAVIGSTAWAGQINGDLAAAARRDGRAEALIVLKDQRTPAVAELPAGADYKARRRALVRALMDRADTQQGGLRAWMDARGIEYQAFWIANMVYAKLSADDIAALAARNEVSRIEPNPSIAVKLPKREPVAAPQAEGVTAVAWGVDKINAPKVWAEGFNGQGVVIAGEDTGYRWDHPALKPQYRGWNGSTADHNYNWHDAIHSANSSCPANSPQPCDDNGHGTHTAGTFAGDDKSTHQIGVAPGAKWIGCRNMNAGNGTPATYIECMQWMLAPTDLQGKNPDPDKAPDIINNSWGCTDGEGCTVGTEIKAAVNNLVKGGILFVAAAANDGPNCSTITDPPAIYPLTFTIGATDSSDRLASFSSRGPVAKVKGVKPDVSAPGVSVNSAYPPNTYANLSGTSMASPHVAGAAALLMSAVPSLKGDPAAVEKLFRKTAQQDGVTDPVNQTCGGTSPTQWPNNMVGYGRIDVYAAYKKAIASPLDLSNDD</sequence>
<feature type="domain" description="Peptidase S8/S53" evidence="8">
    <location>
        <begin position="176"/>
        <end position="463"/>
    </location>
</feature>
<feature type="chain" id="PRO_5045413225" evidence="7">
    <location>
        <begin position="28"/>
        <end position="502"/>
    </location>
</feature>
<evidence type="ECO:0000259" key="8">
    <source>
        <dbReference type="Pfam" id="PF00082"/>
    </source>
</evidence>
<dbReference type="Gene3D" id="3.40.50.200">
    <property type="entry name" value="Peptidase S8/S53 domain"/>
    <property type="match status" value="1"/>
</dbReference>
<keyword evidence="2 5" id="KW-0645">Protease</keyword>
<name>A0ABU9BT11_9BURK</name>
<keyword evidence="4 5" id="KW-0720">Serine protease</keyword>
<evidence type="ECO:0000256" key="3">
    <source>
        <dbReference type="ARBA" id="ARBA00022801"/>
    </source>
</evidence>
<feature type="active site" description="Charge relay system" evidence="5">
    <location>
        <position position="416"/>
    </location>
</feature>
<keyword evidence="10" id="KW-1185">Reference proteome</keyword>
<dbReference type="InterPro" id="IPR036852">
    <property type="entry name" value="Peptidase_S8/S53_dom_sf"/>
</dbReference>
<proteinExistence type="inferred from homology"/>
<dbReference type="PANTHER" id="PTHR43806:SF11">
    <property type="entry name" value="CEREVISIN-RELATED"/>
    <property type="match status" value="1"/>
</dbReference>
<dbReference type="RefSeq" id="WP_341427006.1">
    <property type="nucleotide sequence ID" value="NZ_JBBUTG010000011.1"/>
</dbReference>
<evidence type="ECO:0000256" key="2">
    <source>
        <dbReference type="ARBA" id="ARBA00022670"/>
    </source>
</evidence>
<evidence type="ECO:0000256" key="4">
    <source>
        <dbReference type="ARBA" id="ARBA00022825"/>
    </source>
</evidence>